<keyword evidence="1" id="KW-0812">Transmembrane</keyword>
<protein>
    <recommendedName>
        <fullName evidence="4">DUF3325 domain-containing protein</fullName>
    </recommendedName>
</protein>
<sequence length="89" mass="10110">MGYVLIGISLVVCVFLAWNRAKLQGCVFSAKERRKQILNWLGVSFLLTAGFVLLFGSAFAWVWLIISLVGTMIIINIIIRWLWAHSDIK</sequence>
<evidence type="ECO:0000313" key="3">
    <source>
        <dbReference type="Proteomes" id="UP000176951"/>
    </source>
</evidence>
<evidence type="ECO:0000256" key="1">
    <source>
        <dbReference type="SAM" id="Phobius"/>
    </source>
</evidence>
<gene>
    <name evidence="2" type="ORF">A3A97_04290</name>
</gene>
<reference evidence="2 3" key="1">
    <citation type="journal article" date="2016" name="Nat. Commun.">
        <title>Thousands of microbial genomes shed light on interconnected biogeochemical processes in an aquifer system.</title>
        <authorList>
            <person name="Anantharaman K."/>
            <person name="Brown C.T."/>
            <person name="Hug L.A."/>
            <person name="Sharon I."/>
            <person name="Castelle C.J."/>
            <person name="Probst A.J."/>
            <person name="Thomas B.C."/>
            <person name="Singh A."/>
            <person name="Wilkins M.J."/>
            <person name="Karaoz U."/>
            <person name="Brodie E.L."/>
            <person name="Williams K.H."/>
            <person name="Hubbard S.S."/>
            <person name="Banfield J.F."/>
        </authorList>
    </citation>
    <scope>NUCLEOTIDE SEQUENCE [LARGE SCALE GENOMIC DNA]</scope>
</reference>
<organism evidence="2 3">
    <name type="scientific">Candidatus Terrybacteria bacterium RIFCSPLOWO2_01_FULL_40_23</name>
    <dbReference type="NCBI Taxonomy" id="1802366"/>
    <lineage>
        <taxon>Bacteria</taxon>
        <taxon>Candidatus Terryibacteriota</taxon>
    </lineage>
</organism>
<accession>A0A1G2PYN8</accession>
<evidence type="ECO:0008006" key="4">
    <source>
        <dbReference type="Google" id="ProtNLM"/>
    </source>
</evidence>
<name>A0A1G2PYN8_9BACT</name>
<keyword evidence="1" id="KW-1133">Transmembrane helix</keyword>
<feature type="transmembrane region" description="Helical" evidence="1">
    <location>
        <begin position="37"/>
        <end position="55"/>
    </location>
</feature>
<proteinExistence type="predicted"/>
<evidence type="ECO:0000313" key="2">
    <source>
        <dbReference type="EMBL" id="OHA52889.1"/>
    </source>
</evidence>
<dbReference type="AlphaFoldDB" id="A0A1G2PYN8"/>
<comment type="caution">
    <text evidence="2">The sequence shown here is derived from an EMBL/GenBank/DDBJ whole genome shotgun (WGS) entry which is preliminary data.</text>
</comment>
<feature type="transmembrane region" description="Helical" evidence="1">
    <location>
        <begin position="6"/>
        <end position="25"/>
    </location>
</feature>
<dbReference type="EMBL" id="MHSW01000003">
    <property type="protein sequence ID" value="OHA52889.1"/>
    <property type="molecule type" value="Genomic_DNA"/>
</dbReference>
<keyword evidence="1" id="KW-0472">Membrane</keyword>
<feature type="transmembrane region" description="Helical" evidence="1">
    <location>
        <begin position="61"/>
        <end position="83"/>
    </location>
</feature>
<dbReference type="Proteomes" id="UP000176951">
    <property type="component" value="Unassembled WGS sequence"/>
</dbReference>